<dbReference type="PANTHER" id="PTHR24171">
    <property type="entry name" value="ANKYRIN REPEAT DOMAIN-CONTAINING PROTEIN 39-RELATED"/>
    <property type="match status" value="1"/>
</dbReference>
<dbReference type="AlphaFoldDB" id="D7FY50"/>
<feature type="repeat" description="ANK" evidence="3">
    <location>
        <begin position="66"/>
        <end position="90"/>
    </location>
</feature>
<keyword evidence="6" id="KW-1185">Reference proteome</keyword>
<organism evidence="5 6">
    <name type="scientific">Ectocarpus siliculosus</name>
    <name type="common">Brown alga</name>
    <name type="synonym">Conferva siliculosa</name>
    <dbReference type="NCBI Taxonomy" id="2880"/>
    <lineage>
        <taxon>Eukaryota</taxon>
        <taxon>Sar</taxon>
        <taxon>Stramenopiles</taxon>
        <taxon>Ochrophyta</taxon>
        <taxon>PX clade</taxon>
        <taxon>Phaeophyceae</taxon>
        <taxon>Ectocarpales</taxon>
        <taxon>Ectocarpaceae</taxon>
        <taxon>Ectocarpus</taxon>
    </lineage>
</organism>
<feature type="repeat" description="ANK" evidence="3">
    <location>
        <begin position="136"/>
        <end position="168"/>
    </location>
</feature>
<dbReference type="eggNOG" id="KOG4177">
    <property type="taxonomic scope" value="Eukaryota"/>
</dbReference>
<dbReference type="InParanoid" id="D7FY50"/>
<feature type="repeat" description="ANK" evidence="3">
    <location>
        <begin position="236"/>
        <end position="268"/>
    </location>
</feature>
<dbReference type="SUPFAM" id="SSF48403">
    <property type="entry name" value="Ankyrin repeat"/>
    <property type="match status" value="1"/>
</dbReference>
<reference evidence="5 6" key="1">
    <citation type="journal article" date="2010" name="Nature">
        <title>The Ectocarpus genome and the independent evolution of multicellularity in brown algae.</title>
        <authorList>
            <person name="Cock J.M."/>
            <person name="Sterck L."/>
            <person name="Rouze P."/>
            <person name="Scornet D."/>
            <person name="Allen A.E."/>
            <person name="Amoutzias G."/>
            <person name="Anthouard V."/>
            <person name="Artiguenave F."/>
            <person name="Aury J.M."/>
            <person name="Badger J.H."/>
            <person name="Beszteri B."/>
            <person name="Billiau K."/>
            <person name="Bonnet E."/>
            <person name="Bothwell J.H."/>
            <person name="Bowler C."/>
            <person name="Boyen C."/>
            <person name="Brownlee C."/>
            <person name="Carrano C.J."/>
            <person name="Charrier B."/>
            <person name="Cho G.Y."/>
            <person name="Coelho S.M."/>
            <person name="Collen J."/>
            <person name="Corre E."/>
            <person name="Da Silva C."/>
            <person name="Delage L."/>
            <person name="Delaroque N."/>
            <person name="Dittami S.M."/>
            <person name="Doulbeau S."/>
            <person name="Elias M."/>
            <person name="Farnham G."/>
            <person name="Gachon C.M."/>
            <person name="Gschloessl B."/>
            <person name="Heesch S."/>
            <person name="Jabbari K."/>
            <person name="Jubin C."/>
            <person name="Kawai H."/>
            <person name="Kimura K."/>
            <person name="Kloareg B."/>
            <person name="Kupper F.C."/>
            <person name="Lang D."/>
            <person name="Le Bail A."/>
            <person name="Leblanc C."/>
            <person name="Lerouge P."/>
            <person name="Lohr M."/>
            <person name="Lopez P.J."/>
            <person name="Martens C."/>
            <person name="Maumus F."/>
            <person name="Michel G."/>
            <person name="Miranda-Saavedra D."/>
            <person name="Morales J."/>
            <person name="Moreau H."/>
            <person name="Motomura T."/>
            <person name="Nagasato C."/>
            <person name="Napoli C.A."/>
            <person name="Nelson D.R."/>
            <person name="Nyvall-Collen P."/>
            <person name="Peters A.F."/>
            <person name="Pommier C."/>
            <person name="Potin P."/>
            <person name="Poulain J."/>
            <person name="Quesneville H."/>
            <person name="Read B."/>
            <person name="Rensing S.A."/>
            <person name="Ritter A."/>
            <person name="Rousvoal S."/>
            <person name="Samanta M."/>
            <person name="Samson G."/>
            <person name="Schroeder D.C."/>
            <person name="Segurens B."/>
            <person name="Strittmatter M."/>
            <person name="Tonon T."/>
            <person name="Tregear J.W."/>
            <person name="Valentin K."/>
            <person name="von Dassow P."/>
            <person name="Yamagishi T."/>
            <person name="Van de Peer Y."/>
            <person name="Wincker P."/>
        </authorList>
    </citation>
    <scope>NUCLEOTIDE SEQUENCE [LARGE SCALE GENOMIC DNA]</scope>
    <source>
        <strain evidence="6">Ec32 / CCAP1310/4</strain>
    </source>
</reference>
<dbReference type="Proteomes" id="UP000002630">
    <property type="component" value="Linkage Group LG25"/>
</dbReference>
<feature type="repeat" description="ANK" evidence="3">
    <location>
        <begin position="269"/>
        <end position="301"/>
    </location>
</feature>
<dbReference type="STRING" id="2880.D7FY50"/>
<gene>
    <name evidence="5" type="ORF">Esi_0034_0007</name>
</gene>
<feature type="repeat" description="ANK" evidence="3">
    <location>
        <begin position="103"/>
        <end position="135"/>
    </location>
</feature>
<sequence>MESRAYNVLDGMGEAMLALARRHSTPQQWAAWLKVPLQGACREGDIDMVSTLLKAGAASSGERERDGETPLHAAAAGGSLDVVMALLREGRARRDVNKVTRSLLHTPLHCAALHGHADIALALLRAGADVDLPDTHGWTPLMCASSNGSTELVSNLLLNGASPKTKDNWGCRPLHRAVPAGNLGAIRLLLKAGASPNSRRRPDDMSAVDLAVERGTTDVLLEILAARPHVDALDDRGVSALGIAARKGHAKALDVLIDAGADVDEANQEMDTPLHLACMHLQPACVRTLLRHNADEVFRNEDLAFPDDVVGHAVAGDKRDEEVVEWIYEMLARAPADRVWRRRGWLAMLRARRHRESEAEQIVHPQQSKEEQGEGGNAREAQNNSQPGDGVMGVVCAPPSVSRRKLSIGAGEGTTDRDYSAVRVHPSLRRFHWNVTTMIDTADELVFRKIVTYL</sequence>
<feature type="region of interest" description="Disordered" evidence="4">
    <location>
        <begin position="356"/>
        <end position="391"/>
    </location>
</feature>
<evidence type="ECO:0000256" key="2">
    <source>
        <dbReference type="ARBA" id="ARBA00023043"/>
    </source>
</evidence>
<dbReference type="EMBL" id="FN648531">
    <property type="protein sequence ID" value="CBJ26489.1"/>
    <property type="molecule type" value="Genomic_DNA"/>
</dbReference>
<dbReference type="PANTHER" id="PTHR24171:SF8">
    <property type="entry name" value="BRCA1-ASSOCIATED RING DOMAIN PROTEIN 1"/>
    <property type="match status" value="1"/>
</dbReference>
<evidence type="ECO:0000256" key="1">
    <source>
        <dbReference type="ARBA" id="ARBA00022737"/>
    </source>
</evidence>
<dbReference type="PROSITE" id="PS50297">
    <property type="entry name" value="ANK_REP_REGION"/>
    <property type="match status" value="5"/>
</dbReference>
<protein>
    <submittedName>
        <fullName evidence="5">Similar to ankyrin 2,3/unc44, partial</fullName>
    </submittedName>
</protein>
<dbReference type="Pfam" id="PF12796">
    <property type="entry name" value="Ank_2"/>
    <property type="match status" value="2"/>
</dbReference>
<evidence type="ECO:0000313" key="5">
    <source>
        <dbReference type="EMBL" id="CBJ26489.1"/>
    </source>
</evidence>
<proteinExistence type="predicted"/>
<evidence type="ECO:0000256" key="3">
    <source>
        <dbReference type="PROSITE-ProRule" id="PRU00023"/>
    </source>
</evidence>
<dbReference type="Gene3D" id="1.25.40.20">
    <property type="entry name" value="Ankyrin repeat-containing domain"/>
    <property type="match status" value="3"/>
</dbReference>
<dbReference type="EMBL" id="FN649750">
    <property type="protein sequence ID" value="CBJ26489.1"/>
    <property type="molecule type" value="Genomic_DNA"/>
</dbReference>
<dbReference type="Pfam" id="PF00023">
    <property type="entry name" value="Ank"/>
    <property type="match status" value="2"/>
</dbReference>
<dbReference type="InterPro" id="IPR036770">
    <property type="entry name" value="Ankyrin_rpt-contain_sf"/>
</dbReference>
<dbReference type="OrthoDB" id="194358at2759"/>
<dbReference type="PRINTS" id="PR01415">
    <property type="entry name" value="ANKYRIN"/>
</dbReference>
<dbReference type="PROSITE" id="PS50088">
    <property type="entry name" value="ANK_REPEAT"/>
    <property type="match status" value="6"/>
</dbReference>
<dbReference type="SMART" id="SM00248">
    <property type="entry name" value="ANK"/>
    <property type="match status" value="8"/>
</dbReference>
<feature type="repeat" description="ANK" evidence="3">
    <location>
        <begin position="169"/>
        <end position="201"/>
    </location>
</feature>
<keyword evidence="1" id="KW-0677">Repeat</keyword>
<dbReference type="InterPro" id="IPR002110">
    <property type="entry name" value="Ankyrin_rpt"/>
</dbReference>
<keyword evidence="2 3" id="KW-0040">ANK repeat</keyword>
<accession>D7FY50</accession>
<evidence type="ECO:0000313" key="6">
    <source>
        <dbReference type="Proteomes" id="UP000002630"/>
    </source>
</evidence>
<evidence type="ECO:0000256" key="4">
    <source>
        <dbReference type="SAM" id="MobiDB-lite"/>
    </source>
</evidence>
<name>D7FY50_ECTSI</name>